<evidence type="ECO:0000256" key="3">
    <source>
        <dbReference type="ARBA" id="ARBA00022777"/>
    </source>
</evidence>
<dbReference type="Gene3D" id="3.30.450.40">
    <property type="match status" value="1"/>
</dbReference>
<sequence length="511" mass="56875">MSNKVNAHNNNFCRLDGLTPAARDRYRFKALEHLGLLGMDTIPVFDEATQTAARTLTAPIGIVGFTINDRFVLKSTVGLSSIGLMNELAVSRNIPCSEAFSSYVVDSQQPLAIQDAALDLVFSQSILFQHYGIRAYLGVPLLTSEGICVGALAVMDLAPREFTSQDIELLALTARWCMSEFERNRLQLEQQNAATPKSTTLLNRLSDGTTVQQFSKKPLSSSFSAQESDLEALSGAEMLKVKLLTQLTEELRTPLTSVMGMARVLEREVYGPLSDKQKEYLDIIHNSGQHLLSLVEEIVNLSVFDKQGSNLLLSPVDIEMLAQQAINHLFHVAKQQRQQLRLSVEPGHRIWFLDKEKIRQALYYLVFTVIHSAEPGSEVQLHISRKEKELNIGVWVSHPWLGDGLPQVEMYAPALSLDLAPDWDVSEETSTPETLKPLLSNQILADPSLSVLEKVEQLKQKTENESYRELLGLVLSCHLAEMHGGQIVIQGSLQSGYRYVLKLPKIEGNEG</sequence>
<dbReference type="EMBL" id="JADEWZ010000073">
    <property type="protein sequence ID" value="MBE9118999.1"/>
    <property type="molecule type" value="Genomic_DNA"/>
</dbReference>
<comment type="catalytic activity">
    <reaction evidence="1">
        <text>ATP + protein L-histidine = ADP + protein N-phospho-L-histidine.</text>
        <dbReference type="EC" id="2.7.13.3"/>
    </reaction>
</comment>
<evidence type="ECO:0000259" key="4">
    <source>
        <dbReference type="PROSITE" id="PS50109"/>
    </source>
</evidence>
<dbReference type="InterPro" id="IPR003018">
    <property type="entry name" value="GAF"/>
</dbReference>
<dbReference type="SUPFAM" id="SSF55781">
    <property type="entry name" value="GAF domain-like"/>
    <property type="match status" value="1"/>
</dbReference>
<dbReference type="Gene3D" id="3.30.565.10">
    <property type="entry name" value="Histidine kinase-like ATPase, C-terminal domain"/>
    <property type="match status" value="1"/>
</dbReference>
<dbReference type="SUPFAM" id="SSF55874">
    <property type="entry name" value="ATPase domain of HSP90 chaperone/DNA topoisomerase II/histidine kinase"/>
    <property type="match status" value="1"/>
</dbReference>
<keyword evidence="3 5" id="KW-0808">Transferase</keyword>
<evidence type="ECO:0000256" key="2">
    <source>
        <dbReference type="ARBA" id="ARBA00012438"/>
    </source>
</evidence>
<accession>A0A8J7J6W1</accession>
<evidence type="ECO:0000313" key="6">
    <source>
        <dbReference type="Proteomes" id="UP000654482"/>
    </source>
</evidence>
<reference evidence="5" key="1">
    <citation type="submission" date="2020-10" db="EMBL/GenBank/DDBJ databases">
        <authorList>
            <person name="Castelo-Branco R."/>
            <person name="Eusebio N."/>
            <person name="Adriana R."/>
            <person name="Vieira A."/>
            <person name="Brugerolle De Fraissinette N."/>
            <person name="Rezende De Castro R."/>
            <person name="Schneider M.P."/>
            <person name="Vasconcelos V."/>
            <person name="Leao P.N."/>
        </authorList>
    </citation>
    <scope>NUCLEOTIDE SEQUENCE</scope>
    <source>
        <strain evidence="5">LEGE 07157</strain>
    </source>
</reference>
<dbReference type="InterPro" id="IPR036097">
    <property type="entry name" value="HisK_dim/P_sf"/>
</dbReference>
<dbReference type="InterPro" id="IPR029016">
    <property type="entry name" value="GAF-like_dom_sf"/>
</dbReference>
<dbReference type="AlphaFoldDB" id="A0A8J7J6W1"/>
<keyword evidence="3 5" id="KW-0418">Kinase</keyword>
<gene>
    <name evidence="5" type="ORF">IQ249_24215</name>
</gene>
<name>A0A8J7J6W1_9CYAN</name>
<evidence type="ECO:0000313" key="5">
    <source>
        <dbReference type="EMBL" id="MBE9118999.1"/>
    </source>
</evidence>
<dbReference type="SMART" id="SM00065">
    <property type="entry name" value="GAF"/>
    <property type="match status" value="1"/>
</dbReference>
<dbReference type="Proteomes" id="UP000654482">
    <property type="component" value="Unassembled WGS sequence"/>
</dbReference>
<dbReference type="GO" id="GO:0000155">
    <property type="term" value="F:phosphorelay sensor kinase activity"/>
    <property type="evidence" value="ECO:0007669"/>
    <property type="project" value="InterPro"/>
</dbReference>
<keyword evidence="6" id="KW-1185">Reference proteome</keyword>
<dbReference type="PANTHER" id="PTHR43102:SF2">
    <property type="entry name" value="GAF DOMAIN-CONTAINING PROTEIN"/>
    <property type="match status" value="1"/>
</dbReference>
<dbReference type="InterPro" id="IPR003661">
    <property type="entry name" value="HisK_dim/P_dom"/>
</dbReference>
<dbReference type="InterPro" id="IPR005467">
    <property type="entry name" value="His_kinase_dom"/>
</dbReference>
<dbReference type="CDD" id="cd00082">
    <property type="entry name" value="HisKA"/>
    <property type="match status" value="1"/>
</dbReference>
<evidence type="ECO:0000256" key="1">
    <source>
        <dbReference type="ARBA" id="ARBA00000085"/>
    </source>
</evidence>
<dbReference type="PROSITE" id="PS50109">
    <property type="entry name" value="HIS_KIN"/>
    <property type="match status" value="1"/>
</dbReference>
<dbReference type="Pfam" id="PF00512">
    <property type="entry name" value="HisKA"/>
    <property type="match status" value="1"/>
</dbReference>
<dbReference type="EC" id="2.7.13.3" evidence="2"/>
<dbReference type="InterPro" id="IPR036890">
    <property type="entry name" value="HATPase_C_sf"/>
</dbReference>
<comment type="caution">
    <text evidence="5">The sequence shown here is derived from an EMBL/GenBank/DDBJ whole genome shotgun (WGS) entry which is preliminary data.</text>
</comment>
<organism evidence="5 6">
    <name type="scientific">Lusitaniella coriacea LEGE 07157</name>
    <dbReference type="NCBI Taxonomy" id="945747"/>
    <lineage>
        <taxon>Bacteria</taxon>
        <taxon>Bacillati</taxon>
        <taxon>Cyanobacteriota</taxon>
        <taxon>Cyanophyceae</taxon>
        <taxon>Spirulinales</taxon>
        <taxon>Lusitaniellaceae</taxon>
        <taxon>Lusitaniella</taxon>
    </lineage>
</organism>
<feature type="domain" description="Histidine kinase" evidence="4">
    <location>
        <begin position="246"/>
        <end position="507"/>
    </location>
</feature>
<protein>
    <recommendedName>
        <fullName evidence="2">histidine kinase</fullName>
        <ecNumber evidence="2">2.7.13.3</ecNumber>
    </recommendedName>
</protein>
<dbReference type="SUPFAM" id="SSF47384">
    <property type="entry name" value="Homodimeric domain of signal transducing histidine kinase"/>
    <property type="match status" value="1"/>
</dbReference>
<dbReference type="Gene3D" id="1.10.287.130">
    <property type="match status" value="1"/>
</dbReference>
<dbReference type="Pfam" id="PF01590">
    <property type="entry name" value="GAF"/>
    <property type="match status" value="1"/>
</dbReference>
<dbReference type="PANTHER" id="PTHR43102">
    <property type="entry name" value="SLR1143 PROTEIN"/>
    <property type="match status" value="1"/>
</dbReference>
<dbReference type="SMART" id="SM00388">
    <property type="entry name" value="HisKA"/>
    <property type="match status" value="1"/>
</dbReference>
<proteinExistence type="predicted"/>